<evidence type="ECO:0000256" key="1">
    <source>
        <dbReference type="SAM" id="MobiDB-lite"/>
    </source>
</evidence>
<feature type="region of interest" description="Disordered" evidence="1">
    <location>
        <begin position="1"/>
        <end position="109"/>
    </location>
</feature>
<proteinExistence type="predicted"/>
<feature type="compositionally biased region" description="Basic residues" evidence="1">
    <location>
        <begin position="62"/>
        <end position="74"/>
    </location>
</feature>
<evidence type="ECO:0000313" key="3">
    <source>
        <dbReference type="Proteomes" id="UP001430953"/>
    </source>
</evidence>
<name>A0AAW2EIJ8_9HYME</name>
<comment type="caution">
    <text evidence="2">The sequence shown here is derived from an EMBL/GenBank/DDBJ whole genome shotgun (WGS) entry which is preliminary data.</text>
</comment>
<keyword evidence="3" id="KW-1185">Reference proteome</keyword>
<protein>
    <submittedName>
        <fullName evidence="2">Uncharacterized protein</fullName>
    </submittedName>
</protein>
<sequence length="128" mass="14985">MGTRQKAPPPGPIDLTRRLSNTGAGNEDRRRIRGRTPFVLRIRRSPSRTVDRCRSRPELSPARRHSRSPRVIRYRLREPSGRVDREFRDPNSAPERSSRYPPLLPEESTNNEKFNYFTINQCDCSMSY</sequence>
<accession>A0AAW2EIJ8</accession>
<feature type="compositionally biased region" description="Basic and acidic residues" evidence="1">
    <location>
        <begin position="75"/>
        <end position="89"/>
    </location>
</feature>
<gene>
    <name evidence="2" type="ORF">PUN28_018498</name>
</gene>
<dbReference type="EMBL" id="JADYXP020000023">
    <property type="protein sequence ID" value="KAL0101985.1"/>
    <property type="molecule type" value="Genomic_DNA"/>
</dbReference>
<dbReference type="Proteomes" id="UP001430953">
    <property type="component" value="Unassembled WGS sequence"/>
</dbReference>
<organism evidence="2 3">
    <name type="scientific">Cardiocondyla obscurior</name>
    <dbReference type="NCBI Taxonomy" id="286306"/>
    <lineage>
        <taxon>Eukaryota</taxon>
        <taxon>Metazoa</taxon>
        <taxon>Ecdysozoa</taxon>
        <taxon>Arthropoda</taxon>
        <taxon>Hexapoda</taxon>
        <taxon>Insecta</taxon>
        <taxon>Pterygota</taxon>
        <taxon>Neoptera</taxon>
        <taxon>Endopterygota</taxon>
        <taxon>Hymenoptera</taxon>
        <taxon>Apocrita</taxon>
        <taxon>Aculeata</taxon>
        <taxon>Formicoidea</taxon>
        <taxon>Formicidae</taxon>
        <taxon>Myrmicinae</taxon>
        <taxon>Cardiocondyla</taxon>
    </lineage>
</organism>
<evidence type="ECO:0000313" key="2">
    <source>
        <dbReference type="EMBL" id="KAL0101985.1"/>
    </source>
</evidence>
<dbReference type="AlphaFoldDB" id="A0AAW2EIJ8"/>
<reference evidence="2 3" key="1">
    <citation type="submission" date="2023-03" db="EMBL/GenBank/DDBJ databases">
        <title>High recombination rates correlate with genetic variation in Cardiocondyla obscurior ants.</title>
        <authorList>
            <person name="Errbii M."/>
        </authorList>
    </citation>
    <scope>NUCLEOTIDE SEQUENCE [LARGE SCALE GENOMIC DNA]</scope>
    <source>
        <strain evidence="2">Alpha-2009</strain>
        <tissue evidence="2">Whole body</tissue>
    </source>
</reference>